<gene>
    <name evidence="1" type="ORF">RGD00_11260</name>
</gene>
<dbReference type="RefSeq" id="WP_310457430.1">
    <property type="nucleotide sequence ID" value="NZ_JAVKPH010000011.1"/>
</dbReference>
<comment type="caution">
    <text evidence="1">The sequence shown here is derived from an EMBL/GenBank/DDBJ whole genome shotgun (WGS) entry which is preliminary data.</text>
</comment>
<evidence type="ECO:0000313" key="1">
    <source>
        <dbReference type="EMBL" id="MDR5653188.1"/>
    </source>
</evidence>
<dbReference type="Proteomes" id="UP001247754">
    <property type="component" value="Unassembled WGS sequence"/>
</dbReference>
<name>A0ABU1F9C7_9RHOB</name>
<sequence length="71" mass="7211">MTTDTLPPLAKLEEINDLIAAGIDRAGEGAELFLAKALFHLAAHGAEVAALKDAIEASLRHLPAPPGASGA</sequence>
<protein>
    <recommendedName>
        <fullName evidence="3">DUF2783 domain-containing protein</fullName>
    </recommendedName>
</protein>
<keyword evidence="2" id="KW-1185">Reference proteome</keyword>
<organism evidence="1 2">
    <name type="scientific">Ruixingdingia sedimenti</name>
    <dbReference type="NCBI Taxonomy" id="3073604"/>
    <lineage>
        <taxon>Bacteria</taxon>
        <taxon>Pseudomonadati</taxon>
        <taxon>Pseudomonadota</taxon>
        <taxon>Alphaproteobacteria</taxon>
        <taxon>Rhodobacterales</taxon>
        <taxon>Paracoccaceae</taxon>
        <taxon>Ruixingdingia</taxon>
    </lineage>
</organism>
<proteinExistence type="predicted"/>
<dbReference type="EMBL" id="JAVKPH010000011">
    <property type="protein sequence ID" value="MDR5653188.1"/>
    <property type="molecule type" value="Genomic_DNA"/>
</dbReference>
<reference evidence="1 2" key="1">
    <citation type="submission" date="2023-09" db="EMBL/GenBank/DDBJ databases">
        <title>Xinfangfangia sedmenti sp. nov., isolated the sedment.</title>
        <authorList>
            <person name="Xu L."/>
        </authorList>
    </citation>
    <scope>NUCLEOTIDE SEQUENCE [LARGE SCALE GENOMIC DNA]</scope>
    <source>
        <strain evidence="1 2">LG-4</strain>
    </source>
</reference>
<evidence type="ECO:0000313" key="2">
    <source>
        <dbReference type="Proteomes" id="UP001247754"/>
    </source>
</evidence>
<accession>A0ABU1F9C7</accession>
<evidence type="ECO:0008006" key="3">
    <source>
        <dbReference type="Google" id="ProtNLM"/>
    </source>
</evidence>